<evidence type="ECO:0000259" key="5">
    <source>
        <dbReference type="PROSITE" id="PS50893"/>
    </source>
</evidence>
<dbReference type="PANTHER" id="PTHR46743:SF2">
    <property type="entry name" value="TEICHOIC ACIDS EXPORT ATP-BINDING PROTEIN TAGH"/>
    <property type="match status" value="1"/>
</dbReference>
<dbReference type="GO" id="GO:0140359">
    <property type="term" value="F:ABC-type transporter activity"/>
    <property type="evidence" value="ECO:0007669"/>
    <property type="project" value="InterPro"/>
</dbReference>
<dbReference type="InterPro" id="IPR015860">
    <property type="entry name" value="ABC_transpr_TagH-like"/>
</dbReference>
<dbReference type="InterPro" id="IPR003439">
    <property type="entry name" value="ABC_transporter-like_ATP-bd"/>
</dbReference>
<dbReference type="Proteomes" id="UP000199664">
    <property type="component" value="Unassembled WGS sequence"/>
</dbReference>
<dbReference type="PROSITE" id="PS50893">
    <property type="entry name" value="ABC_TRANSPORTER_2"/>
    <property type="match status" value="1"/>
</dbReference>
<evidence type="ECO:0000256" key="4">
    <source>
        <dbReference type="ARBA" id="ARBA00022840"/>
    </source>
</evidence>
<dbReference type="InterPro" id="IPR050683">
    <property type="entry name" value="Bact_Polysacc_Export_ATP-bd"/>
</dbReference>
<accession>A0A1H7IRJ8</accession>
<dbReference type="OrthoDB" id="9778870at2"/>
<reference evidence="7" key="1">
    <citation type="submission" date="2016-10" db="EMBL/GenBank/DDBJ databases">
        <authorList>
            <person name="Varghese N."/>
            <person name="Submissions S."/>
        </authorList>
    </citation>
    <scope>NUCLEOTIDE SEQUENCE [LARGE SCALE GENOMIC DNA]</scope>
    <source>
        <strain evidence="7">LMG 26383,CCUG 61248,R- 45681</strain>
    </source>
</reference>
<dbReference type="InterPro" id="IPR003593">
    <property type="entry name" value="AAA+_ATPase"/>
</dbReference>
<dbReference type="RefSeq" id="WP_091830408.1">
    <property type="nucleotide sequence ID" value="NZ_FOAN01000001.1"/>
</dbReference>
<name>A0A1H7IRJ8_9HYPH</name>
<dbReference type="PANTHER" id="PTHR46743">
    <property type="entry name" value="TEICHOIC ACIDS EXPORT ATP-BINDING PROTEIN TAGH"/>
    <property type="match status" value="1"/>
</dbReference>
<dbReference type="GO" id="GO:0016887">
    <property type="term" value="F:ATP hydrolysis activity"/>
    <property type="evidence" value="ECO:0007669"/>
    <property type="project" value="InterPro"/>
</dbReference>
<evidence type="ECO:0000256" key="3">
    <source>
        <dbReference type="ARBA" id="ARBA00022741"/>
    </source>
</evidence>
<dbReference type="EMBL" id="FOAN01000001">
    <property type="protein sequence ID" value="SEK64542.1"/>
    <property type="molecule type" value="Genomic_DNA"/>
</dbReference>
<dbReference type="InterPro" id="IPR027417">
    <property type="entry name" value="P-loop_NTPase"/>
</dbReference>
<keyword evidence="7" id="KW-1185">Reference proteome</keyword>
<dbReference type="GO" id="GO:0016020">
    <property type="term" value="C:membrane"/>
    <property type="evidence" value="ECO:0007669"/>
    <property type="project" value="InterPro"/>
</dbReference>
<evidence type="ECO:0000313" key="7">
    <source>
        <dbReference type="Proteomes" id="UP000199664"/>
    </source>
</evidence>
<proteinExistence type="inferred from homology"/>
<dbReference type="GO" id="GO:0005524">
    <property type="term" value="F:ATP binding"/>
    <property type="evidence" value="ECO:0007669"/>
    <property type="project" value="UniProtKB-KW"/>
</dbReference>
<gene>
    <name evidence="6" type="ORF">SAMN04515666_1011072</name>
</gene>
<sequence>MSLVQLEQLSIEFPIMHAGHRSFKKTVLARATGGKILTGARAAPVVRALSDITVDMAAGDRVALIGPNGAGKTTLLRAIAEIYEPTRGSVYTEGRVMALLDLSLGMNHDISGRENIRLRGRYLGMTAQEIDALAPEIAEFTELGDYLDMPTRTYSSGMLLRLAFAIATAIEPDILLLDEWMMAGDATFVTKARNRMERFVERSKILVLASHSEEIIRQWCNKAMFMKGGELIGYGDVGEMCALYRQEVDRPDAIAI</sequence>
<dbReference type="STRING" id="1036779.SAMN04515666_1011072"/>
<dbReference type="AlphaFoldDB" id="A0A1H7IRJ8"/>
<dbReference type="SUPFAM" id="SSF52540">
    <property type="entry name" value="P-loop containing nucleoside triphosphate hydrolases"/>
    <property type="match status" value="1"/>
</dbReference>
<dbReference type="SMART" id="SM00382">
    <property type="entry name" value="AAA"/>
    <property type="match status" value="1"/>
</dbReference>
<keyword evidence="2" id="KW-0813">Transport</keyword>
<protein>
    <submittedName>
        <fullName evidence="6">Lipopolysaccharide transport system ATP-binding protein</fullName>
    </submittedName>
</protein>
<feature type="domain" description="ABC transporter" evidence="5">
    <location>
        <begin position="34"/>
        <end position="253"/>
    </location>
</feature>
<dbReference type="CDD" id="cd03220">
    <property type="entry name" value="ABC_KpsT_Wzt"/>
    <property type="match status" value="1"/>
</dbReference>
<evidence type="ECO:0000256" key="2">
    <source>
        <dbReference type="ARBA" id="ARBA00022448"/>
    </source>
</evidence>
<dbReference type="Pfam" id="PF00005">
    <property type="entry name" value="ABC_tran"/>
    <property type="match status" value="1"/>
</dbReference>
<evidence type="ECO:0000313" key="6">
    <source>
        <dbReference type="EMBL" id="SEK64542.1"/>
    </source>
</evidence>
<comment type="similarity">
    <text evidence="1">Belongs to the ABC transporter superfamily.</text>
</comment>
<dbReference type="Gene3D" id="3.40.50.300">
    <property type="entry name" value="P-loop containing nucleotide triphosphate hydrolases"/>
    <property type="match status" value="1"/>
</dbReference>
<keyword evidence="4 6" id="KW-0067">ATP-binding</keyword>
<organism evidence="6 7">
    <name type="scientific">Bosea lupini</name>
    <dbReference type="NCBI Taxonomy" id="1036779"/>
    <lineage>
        <taxon>Bacteria</taxon>
        <taxon>Pseudomonadati</taxon>
        <taxon>Pseudomonadota</taxon>
        <taxon>Alphaproteobacteria</taxon>
        <taxon>Hyphomicrobiales</taxon>
        <taxon>Boseaceae</taxon>
        <taxon>Bosea</taxon>
    </lineage>
</organism>
<evidence type="ECO:0000256" key="1">
    <source>
        <dbReference type="ARBA" id="ARBA00005417"/>
    </source>
</evidence>
<keyword evidence="3" id="KW-0547">Nucleotide-binding</keyword>